<dbReference type="InterPro" id="IPR035906">
    <property type="entry name" value="MetI-like_sf"/>
</dbReference>
<dbReference type="Proteomes" id="UP000549457">
    <property type="component" value="Unassembled WGS sequence"/>
</dbReference>
<keyword evidence="4 7" id="KW-0812">Transmembrane</keyword>
<evidence type="ECO:0000256" key="4">
    <source>
        <dbReference type="ARBA" id="ARBA00022692"/>
    </source>
</evidence>
<accession>A0A840SUL7</accession>
<evidence type="ECO:0000256" key="2">
    <source>
        <dbReference type="ARBA" id="ARBA00022448"/>
    </source>
</evidence>
<feature type="transmembrane region" description="Helical" evidence="7">
    <location>
        <begin position="217"/>
        <end position="237"/>
    </location>
</feature>
<feature type="domain" description="ABC transmembrane type-1" evidence="8">
    <location>
        <begin position="86"/>
        <end position="266"/>
    </location>
</feature>
<keyword evidence="5 7" id="KW-1133">Transmembrane helix</keyword>
<keyword evidence="3" id="KW-1003">Cell membrane</keyword>
<dbReference type="CDD" id="cd06261">
    <property type="entry name" value="TM_PBP2"/>
    <property type="match status" value="1"/>
</dbReference>
<dbReference type="AlphaFoldDB" id="A0A840SUL7"/>
<evidence type="ECO:0000256" key="7">
    <source>
        <dbReference type="RuleBase" id="RU363032"/>
    </source>
</evidence>
<comment type="subcellular location">
    <subcellularLocation>
        <location evidence="1 7">Cell membrane</location>
        <topology evidence="1 7">Multi-pass membrane protein</topology>
    </subcellularLocation>
</comment>
<dbReference type="SUPFAM" id="SSF161098">
    <property type="entry name" value="MetI-like"/>
    <property type="match status" value="1"/>
</dbReference>
<dbReference type="GO" id="GO:0055085">
    <property type="term" value="P:transmembrane transport"/>
    <property type="evidence" value="ECO:0007669"/>
    <property type="project" value="InterPro"/>
</dbReference>
<proteinExistence type="inferred from homology"/>
<gene>
    <name evidence="9" type="ORF">HNP73_004166</name>
</gene>
<dbReference type="InterPro" id="IPR000515">
    <property type="entry name" value="MetI-like"/>
</dbReference>
<dbReference type="GO" id="GO:0005886">
    <property type="term" value="C:plasma membrane"/>
    <property type="evidence" value="ECO:0007669"/>
    <property type="project" value="UniProtKB-SubCell"/>
</dbReference>
<feature type="transmembrane region" description="Helical" evidence="7">
    <location>
        <begin position="249"/>
        <end position="270"/>
    </location>
</feature>
<protein>
    <submittedName>
        <fullName evidence="9">Sulfonate transport system permease protein</fullName>
    </submittedName>
</protein>
<evidence type="ECO:0000256" key="6">
    <source>
        <dbReference type="ARBA" id="ARBA00023136"/>
    </source>
</evidence>
<dbReference type="PROSITE" id="PS50928">
    <property type="entry name" value="ABC_TM1"/>
    <property type="match status" value="1"/>
</dbReference>
<dbReference type="RefSeq" id="WP_184154601.1">
    <property type="nucleotide sequence ID" value="NZ_JACHFM010000005.1"/>
</dbReference>
<dbReference type="PANTHER" id="PTHR30151:SF38">
    <property type="entry name" value="ALIPHATIC SULFONATES TRANSPORT PERMEASE PROTEIN SSUC-RELATED"/>
    <property type="match status" value="1"/>
</dbReference>
<feature type="transmembrane region" description="Helical" evidence="7">
    <location>
        <begin position="152"/>
        <end position="171"/>
    </location>
</feature>
<keyword evidence="6 7" id="KW-0472">Membrane</keyword>
<dbReference type="PANTHER" id="PTHR30151">
    <property type="entry name" value="ALKANE SULFONATE ABC TRANSPORTER-RELATED, MEMBRANE SUBUNIT"/>
    <property type="match status" value="1"/>
</dbReference>
<evidence type="ECO:0000256" key="3">
    <source>
        <dbReference type="ARBA" id="ARBA00022475"/>
    </source>
</evidence>
<evidence type="ECO:0000256" key="5">
    <source>
        <dbReference type="ARBA" id="ARBA00022989"/>
    </source>
</evidence>
<feature type="transmembrane region" description="Helical" evidence="7">
    <location>
        <begin position="126"/>
        <end position="146"/>
    </location>
</feature>
<comment type="caution">
    <text evidence="9">The sequence shown here is derived from an EMBL/GenBank/DDBJ whole genome shotgun (WGS) entry which is preliminary data.</text>
</comment>
<dbReference type="Gene3D" id="1.10.3720.10">
    <property type="entry name" value="MetI-like"/>
    <property type="match status" value="1"/>
</dbReference>
<evidence type="ECO:0000313" key="10">
    <source>
        <dbReference type="Proteomes" id="UP000549457"/>
    </source>
</evidence>
<reference evidence="9 10" key="1">
    <citation type="submission" date="2020-08" db="EMBL/GenBank/DDBJ databases">
        <title>Genomic Encyclopedia of Type Strains, Phase IV (KMG-IV): sequencing the most valuable type-strain genomes for metagenomic binning, comparative biology and taxonomic classification.</title>
        <authorList>
            <person name="Goeker M."/>
        </authorList>
    </citation>
    <scope>NUCLEOTIDE SEQUENCE [LARGE SCALE GENOMIC DNA]</scope>
    <source>
        <strain evidence="9 10">DSM 101730</strain>
    </source>
</reference>
<keyword evidence="2 7" id="KW-0813">Transport</keyword>
<keyword evidence="10" id="KW-1185">Reference proteome</keyword>
<evidence type="ECO:0000256" key="1">
    <source>
        <dbReference type="ARBA" id="ARBA00004651"/>
    </source>
</evidence>
<dbReference type="EMBL" id="JACHFM010000005">
    <property type="protein sequence ID" value="MBB5224205.1"/>
    <property type="molecule type" value="Genomic_DNA"/>
</dbReference>
<evidence type="ECO:0000313" key="9">
    <source>
        <dbReference type="EMBL" id="MBB5224205.1"/>
    </source>
</evidence>
<name>A0A840SUL7_9RHOB</name>
<sequence length="278" mass="30474">MTRNKRDTIIGIVTLACLVLAWQALSIRFRYEIAPGVPMVPGWQVVFTSTLKSLSLYWPGGLGVQSVAEGAEPTYGRALLAILYHSGATFARLACGMVLGMLLGTLLALVASWSKWGQRIVNGPMLFIRALPLLAMIPLFQLWFGLSFLGGVVFVAYGVGVIFFTAVLNAVTNVDRVYLDNARTFGASKGHIYRSVILPSILPEFGSAMMLALGTGWAAVMGAEFLGAQSGLGYIIVYSQSFGYLDRMFLIACLIVVYVTVIFMAFRKLFDHLTRWKY</sequence>
<evidence type="ECO:0000259" key="8">
    <source>
        <dbReference type="PROSITE" id="PS50928"/>
    </source>
</evidence>
<organism evidence="9 10">
    <name type="scientific">Amaricoccus macauensis</name>
    <dbReference type="NCBI Taxonomy" id="57001"/>
    <lineage>
        <taxon>Bacteria</taxon>
        <taxon>Pseudomonadati</taxon>
        <taxon>Pseudomonadota</taxon>
        <taxon>Alphaproteobacteria</taxon>
        <taxon>Rhodobacterales</taxon>
        <taxon>Paracoccaceae</taxon>
        <taxon>Amaricoccus</taxon>
    </lineage>
</organism>
<comment type="similarity">
    <text evidence="7">Belongs to the binding-protein-dependent transport system permease family.</text>
</comment>
<feature type="transmembrane region" description="Helical" evidence="7">
    <location>
        <begin position="90"/>
        <end position="114"/>
    </location>
</feature>
<dbReference type="Pfam" id="PF00528">
    <property type="entry name" value="BPD_transp_1"/>
    <property type="match status" value="1"/>
</dbReference>